<dbReference type="Proteomes" id="UP000299102">
    <property type="component" value="Unassembled WGS sequence"/>
</dbReference>
<comment type="caution">
    <text evidence="2">The sequence shown here is derived from an EMBL/GenBank/DDBJ whole genome shotgun (WGS) entry which is preliminary data.</text>
</comment>
<sequence length="105" mass="11011">MYQVEPCEATFPFIKLSGKLIYLTKQTLAAPAAPAPPAPRAGQSQTITLLLEEADKSLKVPTERKNKAAAPAGGPLLSDAGQELQTTPIPPPALIKLGTTFAAEM</sequence>
<dbReference type="EMBL" id="BGZK01001008">
    <property type="protein sequence ID" value="GBP68347.1"/>
    <property type="molecule type" value="Genomic_DNA"/>
</dbReference>
<protein>
    <submittedName>
        <fullName evidence="2">Uncharacterized protein</fullName>
    </submittedName>
</protein>
<evidence type="ECO:0000256" key="1">
    <source>
        <dbReference type="SAM" id="MobiDB-lite"/>
    </source>
</evidence>
<feature type="compositionally biased region" description="Basic and acidic residues" evidence="1">
    <location>
        <begin position="53"/>
        <end position="66"/>
    </location>
</feature>
<keyword evidence="3" id="KW-1185">Reference proteome</keyword>
<proteinExistence type="predicted"/>
<evidence type="ECO:0000313" key="3">
    <source>
        <dbReference type="Proteomes" id="UP000299102"/>
    </source>
</evidence>
<reference evidence="2 3" key="1">
    <citation type="journal article" date="2019" name="Commun. Biol.">
        <title>The bagworm genome reveals a unique fibroin gene that provides high tensile strength.</title>
        <authorList>
            <person name="Kono N."/>
            <person name="Nakamura H."/>
            <person name="Ohtoshi R."/>
            <person name="Tomita M."/>
            <person name="Numata K."/>
            <person name="Arakawa K."/>
        </authorList>
    </citation>
    <scope>NUCLEOTIDE SEQUENCE [LARGE SCALE GENOMIC DNA]</scope>
</reference>
<organism evidence="2 3">
    <name type="scientific">Eumeta variegata</name>
    <name type="common">Bagworm moth</name>
    <name type="synonym">Eumeta japonica</name>
    <dbReference type="NCBI Taxonomy" id="151549"/>
    <lineage>
        <taxon>Eukaryota</taxon>
        <taxon>Metazoa</taxon>
        <taxon>Ecdysozoa</taxon>
        <taxon>Arthropoda</taxon>
        <taxon>Hexapoda</taxon>
        <taxon>Insecta</taxon>
        <taxon>Pterygota</taxon>
        <taxon>Neoptera</taxon>
        <taxon>Endopterygota</taxon>
        <taxon>Lepidoptera</taxon>
        <taxon>Glossata</taxon>
        <taxon>Ditrysia</taxon>
        <taxon>Tineoidea</taxon>
        <taxon>Psychidae</taxon>
        <taxon>Oiketicinae</taxon>
        <taxon>Eumeta</taxon>
    </lineage>
</organism>
<accession>A0A4C1Y1C4</accession>
<gene>
    <name evidence="2" type="ORF">EVAR_31337_1</name>
</gene>
<name>A0A4C1Y1C4_EUMVA</name>
<evidence type="ECO:0000313" key="2">
    <source>
        <dbReference type="EMBL" id="GBP68347.1"/>
    </source>
</evidence>
<dbReference type="AlphaFoldDB" id="A0A4C1Y1C4"/>
<feature type="region of interest" description="Disordered" evidence="1">
    <location>
        <begin position="52"/>
        <end position="91"/>
    </location>
</feature>